<proteinExistence type="predicted"/>
<dbReference type="SMART" id="SM00862">
    <property type="entry name" value="Trans_reg_C"/>
    <property type="match status" value="1"/>
</dbReference>
<dbReference type="EMBL" id="CP137852">
    <property type="protein sequence ID" value="WPB84232.1"/>
    <property type="molecule type" value="Genomic_DNA"/>
</dbReference>
<dbReference type="InterPro" id="IPR016032">
    <property type="entry name" value="Sig_transdc_resp-reg_C-effctor"/>
</dbReference>
<feature type="DNA-binding region" description="OmpR/PhoB-type" evidence="2">
    <location>
        <begin position="1"/>
        <end position="95"/>
    </location>
</feature>
<dbReference type="SUPFAM" id="SSF46894">
    <property type="entry name" value="C-terminal effector domain of the bipartite response regulators"/>
    <property type="match status" value="1"/>
</dbReference>
<keyword evidence="1 2" id="KW-0238">DNA-binding</keyword>
<dbReference type="Gene3D" id="1.10.10.10">
    <property type="entry name" value="Winged helix-like DNA-binding domain superfamily/Winged helix DNA-binding domain"/>
    <property type="match status" value="1"/>
</dbReference>
<dbReference type="CDD" id="cd00383">
    <property type="entry name" value="trans_reg_C"/>
    <property type="match status" value="1"/>
</dbReference>
<name>A0ABZ0PFJ1_9PROT</name>
<dbReference type="Proteomes" id="UP001305521">
    <property type="component" value="Chromosome"/>
</dbReference>
<dbReference type="PROSITE" id="PS51755">
    <property type="entry name" value="OMPR_PHOB"/>
    <property type="match status" value="1"/>
</dbReference>
<evidence type="ECO:0000256" key="1">
    <source>
        <dbReference type="ARBA" id="ARBA00023125"/>
    </source>
</evidence>
<evidence type="ECO:0000313" key="5">
    <source>
        <dbReference type="EMBL" id="WPB84232.1"/>
    </source>
</evidence>
<dbReference type="InterPro" id="IPR036388">
    <property type="entry name" value="WH-like_DNA-bd_sf"/>
</dbReference>
<keyword evidence="6" id="KW-1185">Reference proteome</keyword>
<dbReference type="InterPro" id="IPR001867">
    <property type="entry name" value="OmpR/PhoB-type_DNA-bd"/>
</dbReference>
<protein>
    <submittedName>
        <fullName evidence="5">Winged helix-turn-helix domain-containing protein</fullName>
    </submittedName>
</protein>
<accession>A0ABZ0PFJ1</accession>
<evidence type="ECO:0000256" key="3">
    <source>
        <dbReference type="SAM" id="MobiDB-lite"/>
    </source>
</evidence>
<reference evidence="5 6" key="1">
    <citation type="submission" date="2023-11" db="EMBL/GenBank/DDBJ databases">
        <title>Arctic aerobic anoxygenic photoheterotroph Sediminicoccus rosea KRV36 adapts its photosynthesis to long days of polar summer.</title>
        <authorList>
            <person name="Tomasch J."/>
            <person name="Kopejtka K."/>
            <person name="Bily T."/>
            <person name="Gardiner A.T."/>
            <person name="Gardian Z."/>
            <person name="Shivaramu S."/>
            <person name="Koblizek M."/>
            <person name="Engelhardt F."/>
            <person name="Kaftan D."/>
        </authorList>
    </citation>
    <scope>NUCLEOTIDE SEQUENCE [LARGE SCALE GENOMIC DNA]</scope>
    <source>
        <strain evidence="5 6">R-30</strain>
    </source>
</reference>
<feature type="region of interest" description="Disordered" evidence="3">
    <location>
        <begin position="86"/>
        <end position="161"/>
    </location>
</feature>
<gene>
    <name evidence="5" type="ORF">R9Z33_19305</name>
</gene>
<evidence type="ECO:0000313" key="6">
    <source>
        <dbReference type="Proteomes" id="UP001305521"/>
    </source>
</evidence>
<feature type="domain" description="OmpR/PhoB-type" evidence="4">
    <location>
        <begin position="1"/>
        <end position="95"/>
    </location>
</feature>
<organism evidence="5 6">
    <name type="scientific">Sediminicoccus rosea</name>
    <dbReference type="NCBI Taxonomy" id="1225128"/>
    <lineage>
        <taxon>Bacteria</taxon>
        <taxon>Pseudomonadati</taxon>
        <taxon>Pseudomonadota</taxon>
        <taxon>Alphaproteobacteria</taxon>
        <taxon>Acetobacterales</taxon>
        <taxon>Roseomonadaceae</taxon>
        <taxon>Sediminicoccus</taxon>
    </lineage>
</organism>
<sequence>MLAFDGFVLDLNRGVLTAEAREVVLRPKTTAVLAPLLAHAGQVVPREALVTAVWGDLAVTDDSLTQCVSEIRRALGADAARMLETHARRGYRMATRPRPSRQRRPPPPGGRAGRRWSRDTPCGTAQGPERTGCGQACPPTSARSRSSPAWATPPPKPPSPI</sequence>
<feature type="compositionally biased region" description="Low complexity" evidence="3">
    <location>
        <begin position="136"/>
        <end position="150"/>
    </location>
</feature>
<evidence type="ECO:0000256" key="2">
    <source>
        <dbReference type="PROSITE-ProRule" id="PRU01091"/>
    </source>
</evidence>
<dbReference type="Pfam" id="PF00486">
    <property type="entry name" value="Trans_reg_C"/>
    <property type="match status" value="1"/>
</dbReference>
<evidence type="ECO:0000259" key="4">
    <source>
        <dbReference type="PROSITE" id="PS51755"/>
    </source>
</evidence>
<feature type="compositionally biased region" description="Pro residues" evidence="3">
    <location>
        <begin position="151"/>
        <end position="161"/>
    </location>
</feature>
<dbReference type="RefSeq" id="WP_318648188.1">
    <property type="nucleotide sequence ID" value="NZ_CP137852.1"/>
</dbReference>